<evidence type="ECO:0000256" key="1">
    <source>
        <dbReference type="ARBA" id="ARBA00004651"/>
    </source>
</evidence>
<sequence>MTTAHPIVRHEPLRRDRGPAATPAALPVRHHRLDRAARVVFALALVAGIVWMLVQADVVRAWEAHLAAWWMNPWVDCGATAFEDTYMLWISENHLVGFQVTAECTAVILLAPLLAVGAGLMLSTRVSWLRGVIGITASAVVMLLVNQVRLALIGWSTQQGGLEAGYEFGHRFAGSVVGIAGFALGLIVLIAVTGFRRRGGRPRGR</sequence>
<keyword evidence="2" id="KW-1003">Cell membrane</keyword>
<dbReference type="InterPro" id="IPR019127">
    <property type="entry name" value="Exosortase"/>
</dbReference>
<feature type="transmembrane region" description="Helical" evidence="8">
    <location>
        <begin position="132"/>
        <end position="152"/>
    </location>
</feature>
<accession>A0A4Y5YLN4</accession>
<evidence type="ECO:0000256" key="4">
    <source>
        <dbReference type="ARBA" id="ARBA00022692"/>
    </source>
</evidence>
<dbReference type="OrthoDB" id="5063422at2"/>
<dbReference type="GO" id="GO:0006508">
    <property type="term" value="P:proteolysis"/>
    <property type="evidence" value="ECO:0007669"/>
    <property type="project" value="UniProtKB-KW"/>
</dbReference>
<gene>
    <name evidence="9" type="ORF">FIV50_02250</name>
</gene>
<evidence type="ECO:0008006" key="11">
    <source>
        <dbReference type="Google" id="ProtNLM"/>
    </source>
</evidence>
<evidence type="ECO:0000256" key="7">
    <source>
        <dbReference type="ARBA" id="ARBA00023136"/>
    </source>
</evidence>
<feature type="transmembrane region" description="Helical" evidence="8">
    <location>
        <begin position="172"/>
        <end position="195"/>
    </location>
</feature>
<dbReference type="NCBIfam" id="TIGR04178">
    <property type="entry name" value="exo_archaeo"/>
    <property type="match status" value="1"/>
</dbReference>
<dbReference type="Proteomes" id="UP000316125">
    <property type="component" value="Chromosome"/>
</dbReference>
<keyword evidence="5" id="KW-0378">Hydrolase</keyword>
<name>A0A4Y5YLN4_9MICO</name>
<evidence type="ECO:0000256" key="2">
    <source>
        <dbReference type="ARBA" id="ARBA00022475"/>
    </source>
</evidence>
<proteinExistence type="predicted"/>
<keyword evidence="4 8" id="KW-0812">Transmembrane</keyword>
<evidence type="ECO:0000256" key="6">
    <source>
        <dbReference type="ARBA" id="ARBA00022989"/>
    </source>
</evidence>
<dbReference type="GO" id="GO:0005886">
    <property type="term" value="C:plasma membrane"/>
    <property type="evidence" value="ECO:0007669"/>
    <property type="project" value="UniProtKB-SubCell"/>
</dbReference>
<organism evidence="9 10">
    <name type="scientific">Microbacterium foliorum</name>
    <dbReference type="NCBI Taxonomy" id="104336"/>
    <lineage>
        <taxon>Bacteria</taxon>
        <taxon>Bacillati</taxon>
        <taxon>Actinomycetota</taxon>
        <taxon>Actinomycetes</taxon>
        <taxon>Micrococcales</taxon>
        <taxon>Microbacteriaceae</taxon>
        <taxon>Microbacterium</taxon>
    </lineage>
</organism>
<dbReference type="InterPro" id="IPR026392">
    <property type="entry name" value="Exo/Archaeosortase_dom"/>
</dbReference>
<feature type="transmembrane region" description="Helical" evidence="8">
    <location>
        <begin position="36"/>
        <end position="54"/>
    </location>
</feature>
<comment type="subcellular location">
    <subcellularLocation>
        <location evidence="1">Cell membrane</location>
        <topology evidence="1">Multi-pass membrane protein</topology>
    </subcellularLocation>
</comment>
<protein>
    <recommendedName>
        <fullName evidence="11">Exosortase/archaeosortase family protein</fullName>
    </recommendedName>
</protein>
<evidence type="ECO:0000256" key="8">
    <source>
        <dbReference type="SAM" id="Phobius"/>
    </source>
</evidence>
<evidence type="ECO:0000313" key="10">
    <source>
        <dbReference type="Proteomes" id="UP000316125"/>
    </source>
</evidence>
<keyword evidence="7 8" id="KW-0472">Membrane</keyword>
<keyword evidence="6 8" id="KW-1133">Transmembrane helix</keyword>
<dbReference type="AlphaFoldDB" id="A0A4Y5YLN4"/>
<evidence type="ECO:0000256" key="3">
    <source>
        <dbReference type="ARBA" id="ARBA00022670"/>
    </source>
</evidence>
<dbReference type="GO" id="GO:0008233">
    <property type="term" value="F:peptidase activity"/>
    <property type="evidence" value="ECO:0007669"/>
    <property type="project" value="UniProtKB-KW"/>
</dbReference>
<evidence type="ECO:0000256" key="5">
    <source>
        <dbReference type="ARBA" id="ARBA00022801"/>
    </source>
</evidence>
<reference evidence="9 10" key="1">
    <citation type="submission" date="2019-06" db="EMBL/GenBank/DDBJ databases">
        <title>Complete genome of Microbacterium foliorum M2.</title>
        <authorList>
            <person name="Cao G."/>
        </authorList>
    </citation>
    <scope>NUCLEOTIDE SEQUENCE [LARGE SCALE GENOMIC DNA]</scope>
    <source>
        <strain evidence="9 10">M2</strain>
    </source>
</reference>
<dbReference type="EMBL" id="CP041040">
    <property type="protein sequence ID" value="QDE33721.1"/>
    <property type="molecule type" value="Genomic_DNA"/>
</dbReference>
<evidence type="ECO:0000313" key="9">
    <source>
        <dbReference type="EMBL" id="QDE33721.1"/>
    </source>
</evidence>
<keyword evidence="3" id="KW-0645">Protease</keyword>
<feature type="transmembrane region" description="Helical" evidence="8">
    <location>
        <begin position="96"/>
        <end position="120"/>
    </location>
</feature>
<dbReference type="Pfam" id="PF09721">
    <property type="entry name" value="Exosortase_EpsH"/>
    <property type="match status" value="1"/>
</dbReference>
<dbReference type="RefSeq" id="WP_140036010.1">
    <property type="nucleotide sequence ID" value="NZ_CP041040.1"/>
</dbReference>